<dbReference type="Pfam" id="PF03958">
    <property type="entry name" value="Secretin_N"/>
    <property type="match status" value="1"/>
</dbReference>
<evidence type="ECO:0000313" key="11">
    <source>
        <dbReference type="Proteomes" id="UP000177309"/>
    </source>
</evidence>
<dbReference type="AlphaFoldDB" id="A0A1F4TPJ6"/>
<organism evidence="10 11">
    <name type="scientific">candidate division WOR-1 bacterium RIFOXYC2_FULL_41_25</name>
    <dbReference type="NCBI Taxonomy" id="1802586"/>
    <lineage>
        <taxon>Bacteria</taxon>
        <taxon>Bacillati</taxon>
        <taxon>Saganbacteria</taxon>
    </lineage>
</organism>
<dbReference type="Gene3D" id="3.30.1370.120">
    <property type="match status" value="1"/>
</dbReference>
<keyword evidence="4" id="KW-0472">Membrane</keyword>
<evidence type="ECO:0000256" key="4">
    <source>
        <dbReference type="ARBA" id="ARBA00023136"/>
    </source>
</evidence>
<sequence>MKKTIVILVLLLVVGCWLGGGDKTFAAKNVSSKDGKIFLNLQDAEIKSVLQIFAKATGTNIVASDDVMGKVTVTFTGIEPREGLEAVLKSKGLDWFEEKGTIFVSTKKILRTYYLNHARPSDIKTLITNILPSGSSVAEDDTYNVLVVQTSSDYLPRLEDLIKELDVPPTQVMIEVKMIEVRHTGGGTIGIDGKYTSPTNSNNTVQTTGLAGKTTDTGAQGLYAHVLTGNFEAYLSAVQLAGKTNTLATPRITTLSNKEATILIGQKLGYKTTVTSQTQTTEQVNFLEVGTALTITPYVTKAGYIRMQVAPKISDGEVTNGLPSENTTETENEVVVKNGQTFVIGGLLRDKETQNDYGIPFLMDIPLLGTLFRRTVTTKDKRELIVFVTPYIIGVDVLEEKSADKINKMEAEYEKNKAYLVH</sequence>
<dbReference type="PROSITE" id="PS51257">
    <property type="entry name" value="PROKAR_LIPOPROTEIN"/>
    <property type="match status" value="1"/>
</dbReference>
<dbReference type="GO" id="GO:0015627">
    <property type="term" value="C:type II protein secretion system complex"/>
    <property type="evidence" value="ECO:0007669"/>
    <property type="project" value="TreeGrafter"/>
</dbReference>
<comment type="similarity">
    <text evidence="5">Belongs to the bacterial secretin family.</text>
</comment>
<dbReference type="PANTHER" id="PTHR30332:SF17">
    <property type="entry name" value="TYPE IV PILIATION SYSTEM PROTEIN DR_0774-RELATED"/>
    <property type="match status" value="1"/>
</dbReference>
<comment type="subcellular location">
    <subcellularLocation>
        <location evidence="6">Cell outer membrane</location>
    </subcellularLocation>
    <subcellularLocation>
        <location evidence="1">Membrane</location>
    </subcellularLocation>
</comment>
<evidence type="ECO:0000256" key="3">
    <source>
        <dbReference type="ARBA" id="ARBA00022729"/>
    </source>
</evidence>
<evidence type="ECO:0000259" key="7">
    <source>
        <dbReference type="Pfam" id="PF00263"/>
    </source>
</evidence>
<evidence type="ECO:0000313" key="10">
    <source>
        <dbReference type="EMBL" id="OGC34499.1"/>
    </source>
</evidence>
<dbReference type="InterPro" id="IPR049371">
    <property type="entry name" value="GspD-like_N0"/>
</dbReference>
<dbReference type="InterPro" id="IPR004846">
    <property type="entry name" value="T2SS/T3SS_dom"/>
</dbReference>
<keyword evidence="6" id="KW-0813">Transport</keyword>
<reference evidence="10 11" key="1">
    <citation type="journal article" date="2016" name="Nat. Commun.">
        <title>Thousands of microbial genomes shed light on interconnected biogeochemical processes in an aquifer system.</title>
        <authorList>
            <person name="Anantharaman K."/>
            <person name="Brown C.T."/>
            <person name="Hug L.A."/>
            <person name="Sharon I."/>
            <person name="Castelle C.J."/>
            <person name="Probst A.J."/>
            <person name="Thomas B.C."/>
            <person name="Singh A."/>
            <person name="Wilkins M.J."/>
            <person name="Karaoz U."/>
            <person name="Brodie E.L."/>
            <person name="Williams K.H."/>
            <person name="Hubbard S.S."/>
            <person name="Banfield J.F."/>
        </authorList>
    </citation>
    <scope>NUCLEOTIDE SEQUENCE [LARGE SCALE GENOMIC DNA]</scope>
</reference>
<dbReference type="InterPro" id="IPR038591">
    <property type="entry name" value="NolW-like_sf"/>
</dbReference>
<dbReference type="Pfam" id="PF21305">
    <property type="entry name" value="type_II_gspD_N0"/>
    <property type="match status" value="1"/>
</dbReference>
<keyword evidence="2" id="KW-0812">Transmembrane</keyword>
<evidence type="ECO:0000256" key="5">
    <source>
        <dbReference type="RuleBase" id="RU004003"/>
    </source>
</evidence>
<proteinExistence type="inferred from homology"/>
<gene>
    <name evidence="10" type="ORF">A2462_04350</name>
</gene>
<dbReference type="InterPro" id="IPR050810">
    <property type="entry name" value="Bact_Secretion_Sys_Channel"/>
</dbReference>
<evidence type="ECO:0000259" key="8">
    <source>
        <dbReference type="Pfam" id="PF03958"/>
    </source>
</evidence>
<dbReference type="GO" id="GO:0009279">
    <property type="term" value="C:cell outer membrane"/>
    <property type="evidence" value="ECO:0007669"/>
    <property type="project" value="UniProtKB-SubCell"/>
</dbReference>
<dbReference type="PANTHER" id="PTHR30332">
    <property type="entry name" value="PROBABLE GENERAL SECRETION PATHWAY PROTEIN D"/>
    <property type="match status" value="1"/>
</dbReference>
<accession>A0A1F4TPJ6</accession>
<protein>
    <submittedName>
        <fullName evidence="10">Uncharacterized protein</fullName>
    </submittedName>
</protein>
<dbReference type="Pfam" id="PF00263">
    <property type="entry name" value="Secretin"/>
    <property type="match status" value="1"/>
</dbReference>
<feature type="domain" description="Type II/III secretion system secretin-like" evidence="7">
    <location>
        <begin position="239"/>
        <end position="393"/>
    </location>
</feature>
<feature type="domain" description="GspD-like N0" evidence="9">
    <location>
        <begin position="39"/>
        <end position="76"/>
    </location>
</feature>
<name>A0A1F4TPJ6_UNCSA</name>
<comment type="caution">
    <text evidence="10">The sequence shown here is derived from an EMBL/GenBank/DDBJ whole genome shotgun (WGS) entry which is preliminary data.</text>
</comment>
<dbReference type="EMBL" id="MEUI01000015">
    <property type="protein sequence ID" value="OGC34499.1"/>
    <property type="molecule type" value="Genomic_DNA"/>
</dbReference>
<dbReference type="PRINTS" id="PR00811">
    <property type="entry name" value="BCTERIALGSPD"/>
</dbReference>
<evidence type="ECO:0000256" key="1">
    <source>
        <dbReference type="ARBA" id="ARBA00004370"/>
    </source>
</evidence>
<dbReference type="Gene3D" id="3.30.1370.130">
    <property type="match status" value="1"/>
</dbReference>
<dbReference type="GO" id="GO:0009306">
    <property type="term" value="P:protein secretion"/>
    <property type="evidence" value="ECO:0007669"/>
    <property type="project" value="InterPro"/>
</dbReference>
<dbReference type="InterPro" id="IPR001775">
    <property type="entry name" value="GspD/PilQ"/>
</dbReference>
<feature type="domain" description="NolW-like" evidence="8">
    <location>
        <begin position="111"/>
        <end position="171"/>
    </location>
</feature>
<keyword evidence="3" id="KW-0732">Signal</keyword>
<dbReference type="Proteomes" id="UP000177309">
    <property type="component" value="Unassembled WGS sequence"/>
</dbReference>
<dbReference type="InterPro" id="IPR005644">
    <property type="entry name" value="NolW-like"/>
</dbReference>
<evidence type="ECO:0000256" key="2">
    <source>
        <dbReference type="ARBA" id="ARBA00022692"/>
    </source>
</evidence>
<evidence type="ECO:0000259" key="9">
    <source>
        <dbReference type="Pfam" id="PF21305"/>
    </source>
</evidence>
<evidence type="ECO:0000256" key="6">
    <source>
        <dbReference type="RuleBase" id="RU004004"/>
    </source>
</evidence>